<feature type="coiled-coil region" evidence="7">
    <location>
        <begin position="839"/>
        <end position="901"/>
    </location>
</feature>
<feature type="coiled-coil region" evidence="7">
    <location>
        <begin position="170"/>
        <end position="211"/>
    </location>
</feature>
<evidence type="ECO:0000256" key="2">
    <source>
        <dbReference type="ARBA" id="ARBA00022490"/>
    </source>
</evidence>
<evidence type="ECO:0000256" key="3">
    <source>
        <dbReference type="ARBA" id="ARBA00022741"/>
    </source>
</evidence>
<dbReference type="SUPFAM" id="SSF75553">
    <property type="entry name" value="Smc hinge domain"/>
    <property type="match status" value="1"/>
</dbReference>
<dbReference type="GO" id="GO:0005694">
    <property type="term" value="C:chromosome"/>
    <property type="evidence" value="ECO:0007669"/>
    <property type="project" value="InterPro"/>
</dbReference>
<keyword evidence="5 7" id="KW-0175">Coiled coil</keyword>
<sequence length="1222" mass="134152">MHFSRMKLSGFKSFVDPAELVIDGGITGVVGPNGCGKSNVIEALRWVMGETSAKRMRGSEMDDVIFGGSSQRPARNIAEVSLFLDNSNKDAPAPYDTLEELEITRRIERGAGSNYRINGKEVRARDVQLLFADMATGANSTAIVSQGRIGAIIGAKPTERRTLLEEAAGIRGLHSRRHEAELRLKAAESNLERLDDVIGALETQHQGLQRQARQTNRYRRLSDHIRRHEAILLHLRWQDAKRAMDIARQRLNEAEALVHEKAQNAAFAAREQADAAASLPTLRQADAEAAAGLQHLQLAVRELENEQERILAARDALAQRLAQITSDREREDSLFDDAKQAVERLTAEAATIEEARAAETETLEQARTEAEAASKAVEEKEAELSELTEQAAGVEAQRNALQRQLAESGQRLTVLENRLRGLDDQEAKLKQETESLAEIETAEARVAECEAAVSTAREAAAAAEAVLAECREKESAARSALQESDRLAREHLAEVQADARETVETAERAAREAVDALEQRFRALDAEIRALADLVETQDDTLDPAFRPLIDSLSVQQGYEAALGAAFGEELDASTDGKAQIHWTELPPLTGSTGFPAGVEPLSKFVDGPKALSRRLSYIGVVPDGTAGDALQKDLAAGQRLVSRDGGLWRWDGYSMAAGAPTAAAKRLEQRNRLAEIREEFAKVEKDLTEERQAADKRLEEARLKAEAKVQEANRSTEANLTELRAQAESAEAEAAEKAASQKAASQALQEAFSALNQAQQAQSALAGKAADLRSRLQGISENRERLQADAAEARDQTESAKKAMDVLEDPLATRERINALRATVAELRSALIDKRGAVERFQRESQAREARLEAIAQEQASWQQRMSGADGRMKSLADRAQQAEEENAALESRPAEIQAQHHALNDKIVVAEAKRNTAADALSEGEKKQQETDKALRDSEAAMASAREDRVRRESEVEQADQAAQTIRERISESLDCAPDAVLQAGGVEPDEELPPRDDIERKLERLTRERENMGAVNLRAEQEATELEEQITSMHTERDDLLAAISRLRQGINALNREGRERLLAAFEQVNAHFKDLFVRLFGGGEAHLTLTEADDPLEAGLEIMASPPGKRMQIMSLLSGGEQALTALSLLFGVFLTNPAPICVLDEVDAPLDDSNVDRFCTLLDEIAHTGKTRFLVVTHHRMTMARMDRLFGVTMAERGISQLVSVDLREAARLRDSA</sequence>
<keyword evidence="2 7" id="KW-0963">Cytoplasm</keyword>
<dbReference type="GO" id="GO:0006260">
    <property type="term" value="P:DNA replication"/>
    <property type="evidence" value="ECO:0007669"/>
    <property type="project" value="UniProtKB-UniRule"/>
</dbReference>
<dbReference type="GO" id="GO:0003677">
    <property type="term" value="F:DNA binding"/>
    <property type="evidence" value="ECO:0007669"/>
    <property type="project" value="UniProtKB-UniRule"/>
</dbReference>
<keyword evidence="3 7" id="KW-0547">Nucleotide-binding</keyword>
<dbReference type="GO" id="GO:0007062">
    <property type="term" value="P:sister chromatid cohesion"/>
    <property type="evidence" value="ECO:0007669"/>
    <property type="project" value="InterPro"/>
</dbReference>
<name>A0A3S2VNV7_9PROT</name>
<feature type="compositionally biased region" description="Basic and acidic residues" evidence="8">
    <location>
        <begin position="925"/>
        <end position="957"/>
    </location>
</feature>
<keyword evidence="4 7" id="KW-0067">ATP-binding</keyword>
<feature type="domain" description="RecF/RecN/SMC N-terminal" evidence="9">
    <location>
        <begin position="4"/>
        <end position="1205"/>
    </location>
</feature>
<protein>
    <recommendedName>
        <fullName evidence="7">Chromosome partition protein Smc</fullName>
    </recommendedName>
</protein>
<dbReference type="SUPFAM" id="SSF52540">
    <property type="entry name" value="P-loop containing nucleoside triphosphate hydrolases"/>
    <property type="match status" value="1"/>
</dbReference>
<dbReference type="CDD" id="cd03278">
    <property type="entry name" value="ABC_SMC_barmotin"/>
    <property type="match status" value="1"/>
</dbReference>
<dbReference type="InterPro" id="IPR011890">
    <property type="entry name" value="SMC_prok"/>
</dbReference>
<evidence type="ECO:0000256" key="7">
    <source>
        <dbReference type="HAMAP-Rule" id="MF_01894"/>
    </source>
</evidence>
<comment type="similarity">
    <text evidence="7">Belongs to the SMC family.</text>
</comment>
<comment type="subunit">
    <text evidence="7">Homodimer.</text>
</comment>
<dbReference type="RefSeq" id="WP_127767352.1">
    <property type="nucleotide sequence ID" value="NZ_SADE01000003.1"/>
</dbReference>
<evidence type="ECO:0000256" key="4">
    <source>
        <dbReference type="ARBA" id="ARBA00022840"/>
    </source>
</evidence>
<feature type="coiled-coil region" evidence="7">
    <location>
        <begin position="665"/>
        <end position="741"/>
    </location>
</feature>
<dbReference type="AlphaFoldDB" id="A0A3S2VNV7"/>
<comment type="subcellular location">
    <subcellularLocation>
        <location evidence="1 7">Cytoplasm</location>
    </subcellularLocation>
</comment>
<keyword evidence="6 7" id="KW-0238">DNA-binding</keyword>
<feature type="coiled-coil region" evidence="7">
    <location>
        <begin position="998"/>
        <end position="1060"/>
    </location>
</feature>
<evidence type="ECO:0000256" key="8">
    <source>
        <dbReference type="SAM" id="MobiDB-lite"/>
    </source>
</evidence>
<comment type="domain">
    <text evidence="7">Contains large globular domains required for ATP hydrolysis at each terminus and a third globular domain forming a flexible hinge near the middle of the molecule. These domains are separated by coiled-coil structures.</text>
</comment>
<evidence type="ECO:0000256" key="1">
    <source>
        <dbReference type="ARBA" id="ARBA00004496"/>
    </source>
</evidence>
<evidence type="ECO:0000256" key="5">
    <source>
        <dbReference type="ARBA" id="ARBA00023054"/>
    </source>
</evidence>
<dbReference type="InterPro" id="IPR027417">
    <property type="entry name" value="P-loop_NTPase"/>
</dbReference>
<comment type="function">
    <text evidence="7">Required for chromosome condensation and partitioning.</text>
</comment>
<feature type="region of interest" description="Disordered" evidence="8">
    <location>
        <begin position="921"/>
        <end position="966"/>
    </location>
</feature>
<evidence type="ECO:0000259" key="9">
    <source>
        <dbReference type="Pfam" id="PF02463"/>
    </source>
</evidence>
<feature type="coiled-coil region" evidence="7">
    <location>
        <begin position="237"/>
        <end position="264"/>
    </location>
</feature>
<reference evidence="11" key="1">
    <citation type="submission" date="2019-01" db="EMBL/GenBank/DDBJ databases">
        <title>Gri0909 isolated from a small marine red alga.</title>
        <authorList>
            <person name="Kim J."/>
            <person name="Jeong S.E."/>
            <person name="Jeon C.O."/>
        </authorList>
    </citation>
    <scope>NUCLEOTIDE SEQUENCE [LARGE SCALE GENOMIC DNA]</scope>
    <source>
        <strain evidence="11">Gri0909</strain>
    </source>
</reference>
<dbReference type="EMBL" id="SADE01000003">
    <property type="protein sequence ID" value="RVU35031.1"/>
    <property type="molecule type" value="Genomic_DNA"/>
</dbReference>
<feature type="binding site" evidence="7">
    <location>
        <begin position="32"/>
        <end position="39"/>
    </location>
    <ligand>
        <name>ATP</name>
        <dbReference type="ChEBI" id="CHEBI:30616"/>
    </ligand>
</feature>
<dbReference type="Proteomes" id="UP000287447">
    <property type="component" value="Unassembled WGS sequence"/>
</dbReference>
<dbReference type="GO" id="GO:0005737">
    <property type="term" value="C:cytoplasm"/>
    <property type="evidence" value="ECO:0007669"/>
    <property type="project" value="UniProtKB-SubCell"/>
</dbReference>
<dbReference type="InterPro" id="IPR036277">
    <property type="entry name" value="SMC_hinge_sf"/>
</dbReference>
<dbReference type="GO" id="GO:0007059">
    <property type="term" value="P:chromosome segregation"/>
    <property type="evidence" value="ECO:0007669"/>
    <property type="project" value="UniProtKB-UniRule"/>
</dbReference>
<dbReference type="HAMAP" id="MF_01894">
    <property type="entry name" value="Smc_prok"/>
    <property type="match status" value="1"/>
</dbReference>
<gene>
    <name evidence="7" type="primary">smc</name>
    <name evidence="10" type="ORF">EOI86_19570</name>
</gene>
<comment type="caution">
    <text evidence="10">The sequence shown here is derived from an EMBL/GenBank/DDBJ whole genome shotgun (WGS) entry which is preliminary data.</text>
</comment>
<proteinExistence type="inferred from homology"/>
<dbReference type="InterPro" id="IPR003395">
    <property type="entry name" value="RecF/RecN/SMC_N"/>
</dbReference>
<dbReference type="PANTHER" id="PTHR43977">
    <property type="entry name" value="STRUCTURAL MAINTENANCE OF CHROMOSOMES PROTEIN 3"/>
    <property type="match status" value="1"/>
</dbReference>
<dbReference type="PIRSF" id="PIRSF005719">
    <property type="entry name" value="SMC"/>
    <property type="match status" value="1"/>
</dbReference>
<evidence type="ECO:0000256" key="6">
    <source>
        <dbReference type="ARBA" id="ARBA00023125"/>
    </source>
</evidence>
<evidence type="ECO:0000313" key="10">
    <source>
        <dbReference type="EMBL" id="RVU35031.1"/>
    </source>
</evidence>
<dbReference type="Gene3D" id="3.40.50.300">
    <property type="entry name" value="P-loop containing nucleotide triphosphate hydrolases"/>
    <property type="match status" value="2"/>
</dbReference>
<evidence type="ECO:0000313" key="11">
    <source>
        <dbReference type="Proteomes" id="UP000287447"/>
    </source>
</evidence>
<dbReference type="Pfam" id="PF02463">
    <property type="entry name" value="SMC_N"/>
    <property type="match status" value="1"/>
</dbReference>
<dbReference type="GO" id="GO:0016887">
    <property type="term" value="F:ATP hydrolysis activity"/>
    <property type="evidence" value="ECO:0007669"/>
    <property type="project" value="InterPro"/>
</dbReference>
<feature type="coiled-coil region" evidence="7">
    <location>
        <begin position="293"/>
        <end position="534"/>
    </location>
</feature>
<dbReference type="FunFam" id="3.40.50.300:FF:000901">
    <property type="entry name" value="Chromosome partition protein Smc"/>
    <property type="match status" value="1"/>
</dbReference>
<dbReference type="OrthoDB" id="9808768at2"/>
<feature type="region of interest" description="Disordered" evidence="8">
    <location>
        <begin position="784"/>
        <end position="803"/>
    </location>
</feature>
<organism evidence="10 11">
    <name type="scientific">Hwanghaeella grinnelliae</name>
    <dbReference type="NCBI Taxonomy" id="2500179"/>
    <lineage>
        <taxon>Bacteria</taxon>
        <taxon>Pseudomonadati</taxon>
        <taxon>Pseudomonadota</taxon>
        <taxon>Alphaproteobacteria</taxon>
        <taxon>Rhodospirillales</taxon>
        <taxon>Rhodospirillaceae</taxon>
        <taxon>Hwanghaeella</taxon>
    </lineage>
</organism>
<dbReference type="GO" id="GO:0030261">
    <property type="term" value="P:chromosome condensation"/>
    <property type="evidence" value="ECO:0007669"/>
    <property type="project" value="InterPro"/>
</dbReference>
<dbReference type="GO" id="GO:0005524">
    <property type="term" value="F:ATP binding"/>
    <property type="evidence" value="ECO:0007669"/>
    <property type="project" value="UniProtKB-UniRule"/>
</dbReference>
<accession>A0A3S2VNV7</accession>
<keyword evidence="11" id="KW-1185">Reference proteome</keyword>
<dbReference type="InterPro" id="IPR024704">
    <property type="entry name" value="SMC"/>
</dbReference>